<name>S7RV03_GLOTA</name>
<proteinExistence type="predicted"/>
<organism evidence="2 3">
    <name type="scientific">Gloeophyllum trabeum (strain ATCC 11539 / FP-39264 / Madison 617)</name>
    <name type="common">Brown rot fungus</name>
    <dbReference type="NCBI Taxonomy" id="670483"/>
    <lineage>
        <taxon>Eukaryota</taxon>
        <taxon>Fungi</taxon>
        <taxon>Dikarya</taxon>
        <taxon>Basidiomycota</taxon>
        <taxon>Agaricomycotina</taxon>
        <taxon>Agaricomycetes</taxon>
        <taxon>Gloeophyllales</taxon>
        <taxon>Gloeophyllaceae</taxon>
        <taxon>Gloeophyllum</taxon>
    </lineage>
</organism>
<dbReference type="KEGG" id="gtr:GLOTRDRAFT_127082"/>
<feature type="transmembrane region" description="Helical" evidence="1">
    <location>
        <begin position="108"/>
        <end position="131"/>
    </location>
</feature>
<feature type="transmembrane region" description="Helical" evidence="1">
    <location>
        <begin position="137"/>
        <end position="159"/>
    </location>
</feature>
<sequence length="237" mass="26891">MATNLDSTLGVLYISTLVSATLYGVGCTQIWFYFRKYRIKDPWWVQTLVGLLSVFDTCQQAVLSGTAYTHIEQTLIRLKNCFLAACVYRYLVTFHDTAAIRVVLVKTLIIEIFFSNFIAIFVQQFYCWRIYKLSNNIALAGFLTCVAWASLAAITGSVFEVGRFYTNSFMVTLNSREYIRSMTDPTNRPESYSLPTRTPGVNSIPSQQLAIRIDTMTEHDTDRQYPEDAKGAKAQVA</sequence>
<evidence type="ECO:0000256" key="1">
    <source>
        <dbReference type="SAM" id="Phobius"/>
    </source>
</evidence>
<keyword evidence="1" id="KW-1133">Transmembrane helix</keyword>
<protein>
    <submittedName>
        <fullName evidence="2">Uncharacterized protein</fullName>
    </submittedName>
</protein>
<dbReference type="GeneID" id="19301478"/>
<evidence type="ECO:0000313" key="3">
    <source>
        <dbReference type="Proteomes" id="UP000030669"/>
    </source>
</evidence>
<evidence type="ECO:0000313" key="2">
    <source>
        <dbReference type="EMBL" id="EPQ58585.1"/>
    </source>
</evidence>
<dbReference type="Proteomes" id="UP000030669">
    <property type="component" value="Unassembled WGS sequence"/>
</dbReference>
<keyword evidence="3" id="KW-1185">Reference proteome</keyword>
<dbReference type="STRING" id="670483.S7RV03"/>
<feature type="transmembrane region" description="Helical" evidence="1">
    <location>
        <begin position="12"/>
        <end position="34"/>
    </location>
</feature>
<dbReference type="PANTHER" id="PTHR40465:SF1">
    <property type="entry name" value="DUF6534 DOMAIN-CONTAINING PROTEIN"/>
    <property type="match status" value="1"/>
</dbReference>
<accession>S7RV03</accession>
<keyword evidence="1" id="KW-0812">Transmembrane</keyword>
<dbReference type="AlphaFoldDB" id="S7RV03"/>
<dbReference type="EMBL" id="KB469298">
    <property type="protein sequence ID" value="EPQ58585.1"/>
    <property type="molecule type" value="Genomic_DNA"/>
</dbReference>
<dbReference type="OMA" id="YLVIDYM"/>
<dbReference type="OrthoDB" id="3263055at2759"/>
<gene>
    <name evidence="2" type="ORF">GLOTRDRAFT_127082</name>
</gene>
<keyword evidence="1" id="KW-0472">Membrane</keyword>
<dbReference type="RefSeq" id="XP_007863725.1">
    <property type="nucleotide sequence ID" value="XM_007865534.1"/>
</dbReference>
<dbReference type="HOGENOM" id="CLU_1170735_0_0_1"/>
<reference evidence="2 3" key="1">
    <citation type="journal article" date="2012" name="Science">
        <title>The Paleozoic origin of enzymatic lignin decomposition reconstructed from 31 fungal genomes.</title>
        <authorList>
            <person name="Floudas D."/>
            <person name="Binder M."/>
            <person name="Riley R."/>
            <person name="Barry K."/>
            <person name="Blanchette R.A."/>
            <person name="Henrissat B."/>
            <person name="Martinez A.T."/>
            <person name="Otillar R."/>
            <person name="Spatafora J.W."/>
            <person name="Yadav J.S."/>
            <person name="Aerts A."/>
            <person name="Benoit I."/>
            <person name="Boyd A."/>
            <person name="Carlson A."/>
            <person name="Copeland A."/>
            <person name="Coutinho P.M."/>
            <person name="de Vries R.P."/>
            <person name="Ferreira P."/>
            <person name="Findley K."/>
            <person name="Foster B."/>
            <person name="Gaskell J."/>
            <person name="Glotzer D."/>
            <person name="Gorecki P."/>
            <person name="Heitman J."/>
            <person name="Hesse C."/>
            <person name="Hori C."/>
            <person name="Igarashi K."/>
            <person name="Jurgens J.A."/>
            <person name="Kallen N."/>
            <person name="Kersten P."/>
            <person name="Kohler A."/>
            <person name="Kuees U."/>
            <person name="Kumar T.K.A."/>
            <person name="Kuo A."/>
            <person name="LaButti K."/>
            <person name="Larrondo L.F."/>
            <person name="Lindquist E."/>
            <person name="Ling A."/>
            <person name="Lombard V."/>
            <person name="Lucas S."/>
            <person name="Lundell T."/>
            <person name="Martin R."/>
            <person name="McLaughlin D.J."/>
            <person name="Morgenstern I."/>
            <person name="Morin E."/>
            <person name="Murat C."/>
            <person name="Nagy L.G."/>
            <person name="Nolan M."/>
            <person name="Ohm R.A."/>
            <person name="Patyshakuliyeva A."/>
            <person name="Rokas A."/>
            <person name="Ruiz-Duenas F.J."/>
            <person name="Sabat G."/>
            <person name="Salamov A."/>
            <person name="Samejima M."/>
            <person name="Schmutz J."/>
            <person name="Slot J.C."/>
            <person name="St John F."/>
            <person name="Stenlid J."/>
            <person name="Sun H."/>
            <person name="Sun S."/>
            <person name="Syed K."/>
            <person name="Tsang A."/>
            <person name="Wiebenga A."/>
            <person name="Young D."/>
            <person name="Pisabarro A."/>
            <person name="Eastwood D.C."/>
            <person name="Martin F."/>
            <person name="Cullen D."/>
            <person name="Grigoriev I.V."/>
            <person name="Hibbett D.S."/>
        </authorList>
    </citation>
    <scope>NUCLEOTIDE SEQUENCE [LARGE SCALE GENOMIC DNA]</scope>
    <source>
        <strain evidence="2 3">ATCC 11539</strain>
    </source>
</reference>
<dbReference type="PANTHER" id="PTHR40465">
    <property type="entry name" value="CHROMOSOME 1, WHOLE GENOME SHOTGUN SEQUENCE"/>
    <property type="match status" value="1"/>
</dbReference>